<reference evidence="2 3" key="1">
    <citation type="submission" date="2019-07" db="EMBL/GenBank/DDBJ databases">
        <authorList>
            <person name="Jastrzebski P J."/>
            <person name="Paukszto L."/>
            <person name="Jastrzebski P J."/>
        </authorList>
    </citation>
    <scope>NUCLEOTIDE SEQUENCE [LARGE SCALE GENOMIC DNA]</scope>
    <source>
        <strain evidence="2 3">WMS-il1</strain>
    </source>
</reference>
<dbReference type="Proteomes" id="UP000321570">
    <property type="component" value="Unassembled WGS sequence"/>
</dbReference>
<feature type="region of interest" description="Disordered" evidence="1">
    <location>
        <begin position="1"/>
        <end position="20"/>
    </location>
</feature>
<name>A0A564YN89_HYMDI</name>
<organism evidence="2 3">
    <name type="scientific">Hymenolepis diminuta</name>
    <name type="common">Rat tapeworm</name>
    <dbReference type="NCBI Taxonomy" id="6216"/>
    <lineage>
        <taxon>Eukaryota</taxon>
        <taxon>Metazoa</taxon>
        <taxon>Spiralia</taxon>
        <taxon>Lophotrochozoa</taxon>
        <taxon>Platyhelminthes</taxon>
        <taxon>Cestoda</taxon>
        <taxon>Eucestoda</taxon>
        <taxon>Cyclophyllidea</taxon>
        <taxon>Hymenolepididae</taxon>
        <taxon>Hymenolepis</taxon>
    </lineage>
</organism>
<accession>A0A564YN89</accession>
<evidence type="ECO:0000313" key="2">
    <source>
        <dbReference type="EMBL" id="VUZ48439.1"/>
    </source>
</evidence>
<evidence type="ECO:0000256" key="1">
    <source>
        <dbReference type="SAM" id="MobiDB-lite"/>
    </source>
</evidence>
<sequence>MDEYNNLRSPYADSNMVKSNETRVCQIKKPEVDRSSENNSTPQPQLQRQHTTVLSMNISASTAIRTNTRILYTGRRRGYYQNQHRQAYGILTMIASGDAVQLSGAMKCEVTFKGKSATNVCHVADRDINLFELEWIDMFSVLGSKLQSVTCPQVRTKDDTIAAAFEDTLGMCTQVAARIFLKP</sequence>
<proteinExistence type="predicted"/>
<feature type="region of interest" description="Disordered" evidence="1">
    <location>
        <begin position="29"/>
        <end position="50"/>
    </location>
</feature>
<dbReference type="AlphaFoldDB" id="A0A564YN89"/>
<protein>
    <submittedName>
        <fullName evidence="2">Uncharacterized protein</fullName>
    </submittedName>
</protein>
<feature type="compositionally biased region" description="Polar residues" evidence="1">
    <location>
        <begin position="37"/>
        <end position="50"/>
    </location>
</feature>
<dbReference type="EMBL" id="CABIJS010000288">
    <property type="protein sequence ID" value="VUZ48439.1"/>
    <property type="molecule type" value="Genomic_DNA"/>
</dbReference>
<gene>
    <name evidence="2" type="ORF">WMSIL1_LOCUS7749</name>
</gene>
<keyword evidence="3" id="KW-1185">Reference proteome</keyword>
<evidence type="ECO:0000313" key="3">
    <source>
        <dbReference type="Proteomes" id="UP000321570"/>
    </source>
</evidence>